<dbReference type="Proteomes" id="UP001499990">
    <property type="component" value="Unassembled WGS sequence"/>
</dbReference>
<accession>A0ABP6SKY6</accession>
<gene>
    <name evidence="2" type="ORF">GCM10020367_63580</name>
</gene>
<evidence type="ECO:0008006" key="4">
    <source>
        <dbReference type="Google" id="ProtNLM"/>
    </source>
</evidence>
<evidence type="ECO:0000313" key="3">
    <source>
        <dbReference type="Proteomes" id="UP001499990"/>
    </source>
</evidence>
<dbReference type="EMBL" id="BAAAYL010000001">
    <property type="protein sequence ID" value="GAA3379554.1"/>
    <property type="molecule type" value="Genomic_DNA"/>
</dbReference>
<protein>
    <recommendedName>
        <fullName evidence="4">Superinfection immunity protein</fullName>
    </recommendedName>
</protein>
<keyword evidence="1" id="KW-0472">Membrane</keyword>
<evidence type="ECO:0000256" key="1">
    <source>
        <dbReference type="SAM" id="Phobius"/>
    </source>
</evidence>
<organism evidence="2 3">
    <name type="scientific">Streptomyces sannanensis</name>
    <dbReference type="NCBI Taxonomy" id="285536"/>
    <lineage>
        <taxon>Bacteria</taxon>
        <taxon>Bacillati</taxon>
        <taxon>Actinomycetota</taxon>
        <taxon>Actinomycetes</taxon>
        <taxon>Kitasatosporales</taxon>
        <taxon>Streptomycetaceae</taxon>
        <taxon>Streptomyces</taxon>
    </lineage>
</organism>
<keyword evidence="3" id="KW-1185">Reference proteome</keyword>
<sequence length="71" mass="7804">MEGMVDSLLAMVFMVALAVVYLLPSYMAFARGAKDRWLILTINVFLGASIIGWGVAFYMATRTPKKARTSA</sequence>
<dbReference type="InterPro" id="IPR016410">
    <property type="entry name" value="Phage_imm"/>
</dbReference>
<reference evidence="3" key="1">
    <citation type="journal article" date="2019" name="Int. J. Syst. Evol. Microbiol.">
        <title>The Global Catalogue of Microorganisms (GCM) 10K type strain sequencing project: providing services to taxonomists for standard genome sequencing and annotation.</title>
        <authorList>
            <consortium name="The Broad Institute Genomics Platform"/>
            <consortium name="The Broad Institute Genome Sequencing Center for Infectious Disease"/>
            <person name="Wu L."/>
            <person name="Ma J."/>
        </authorList>
    </citation>
    <scope>NUCLEOTIDE SEQUENCE [LARGE SCALE GENOMIC DNA]</scope>
    <source>
        <strain evidence="3">JCM 9651</strain>
    </source>
</reference>
<feature type="transmembrane region" description="Helical" evidence="1">
    <location>
        <begin position="38"/>
        <end position="60"/>
    </location>
</feature>
<keyword evidence="1" id="KW-1133">Transmembrane helix</keyword>
<keyword evidence="1" id="KW-0812">Transmembrane</keyword>
<evidence type="ECO:0000313" key="2">
    <source>
        <dbReference type="EMBL" id="GAA3379554.1"/>
    </source>
</evidence>
<dbReference type="Pfam" id="PF14373">
    <property type="entry name" value="Imm_superinfect"/>
    <property type="match status" value="1"/>
</dbReference>
<feature type="transmembrane region" description="Helical" evidence="1">
    <location>
        <begin position="7"/>
        <end position="26"/>
    </location>
</feature>
<comment type="caution">
    <text evidence="2">The sequence shown here is derived from an EMBL/GenBank/DDBJ whole genome shotgun (WGS) entry which is preliminary data.</text>
</comment>
<name>A0ABP6SKY6_9ACTN</name>
<proteinExistence type="predicted"/>